<evidence type="ECO:0000256" key="3">
    <source>
        <dbReference type="ARBA" id="ARBA00022692"/>
    </source>
</evidence>
<evidence type="ECO:0000256" key="8">
    <source>
        <dbReference type="ARBA" id="ARBA00023157"/>
    </source>
</evidence>
<dbReference type="GO" id="GO:0004896">
    <property type="term" value="F:cytokine receptor activity"/>
    <property type="evidence" value="ECO:0007669"/>
    <property type="project" value="InterPro"/>
</dbReference>
<dbReference type="InterPro" id="IPR013783">
    <property type="entry name" value="Ig-like_fold"/>
</dbReference>
<dbReference type="InterPro" id="IPR036116">
    <property type="entry name" value="FN3_sf"/>
</dbReference>
<dbReference type="SUPFAM" id="SSF49265">
    <property type="entry name" value="Fibronectin type III"/>
    <property type="match status" value="5"/>
</dbReference>
<feature type="signal peptide" evidence="12">
    <location>
        <begin position="1"/>
        <end position="31"/>
    </location>
</feature>
<dbReference type="GO" id="GO:0016020">
    <property type="term" value="C:membrane"/>
    <property type="evidence" value="ECO:0007669"/>
    <property type="project" value="UniProtKB-SubCell"/>
</dbReference>
<keyword evidence="10" id="KW-0325">Glycoprotein</keyword>
<evidence type="ECO:0000313" key="14">
    <source>
        <dbReference type="EMBL" id="JAV28359.1"/>
    </source>
</evidence>
<feature type="chain" id="PRO_5012162331" evidence="12">
    <location>
        <begin position="32"/>
        <end position="1148"/>
    </location>
</feature>
<keyword evidence="6 11" id="KW-1133">Transmembrane helix</keyword>
<evidence type="ECO:0000256" key="5">
    <source>
        <dbReference type="ARBA" id="ARBA00022737"/>
    </source>
</evidence>
<evidence type="ECO:0000256" key="1">
    <source>
        <dbReference type="ARBA" id="ARBA00004479"/>
    </source>
</evidence>
<feature type="domain" description="Fibronectin type-III" evidence="13">
    <location>
        <begin position="543"/>
        <end position="642"/>
    </location>
</feature>
<dbReference type="InterPro" id="IPR050713">
    <property type="entry name" value="RTP_Phos/Ushers"/>
</dbReference>
<reference evidence="14" key="1">
    <citation type="submission" date="2017-01" db="EMBL/GenBank/DDBJ databases">
        <title>A deep insight into the sialotranscriptome of adult male and female Cluex tarsalis mosquitoes.</title>
        <authorList>
            <person name="Ribeiro J.M."/>
            <person name="Moreira F."/>
            <person name="Bernard K.A."/>
            <person name="Calvo E."/>
        </authorList>
    </citation>
    <scope>NUCLEOTIDE SEQUENCE</scope>
    <source>
        <strain evidence="14">Kern County</strain>
        <tissue evidence="14">Salivary glands</tissue>
    </source>
</reference>
<dbReference type="Gene3D" id="2.60.40.10">
    <property type="entry name" value="Immunoglobulins"/>
    <property type="match status" value="7"/>
</dbReference>
<dbReference type="PANTHER" id="PTHR46957:SF3">
    <property type="entry name" value="CYTOKINE RECEPTOR"/>
    <property type="match status" value="1"/>
</dbReference>
<evidence type="ECO:0000256" key="2">
    <source>
        <dbReference type="ARBA" id="ARBA00008921"/>
    </source>
</evidence>
<evidence type="ECO:0000256" key="10">
    <source>
        <dbReference type="ARBA" id="ARBA00023180"/>
    </source>
</evidence>
<accession>A0A1Q3FL97</accession>
<dbReference type="Pfam" id="PF00041">
    <property type="entry name" value="fn3"/>
    <property type="match status" value="2"/>
</dbReference>
<evidence type="ECO:0000259" key="13">
    <source>
        <dbReference type="PROSITE" id="PS50853"/>
    </source>
</evidence>
<keyword evidence="7 11" id="KW-0472">Membrane</keyword>
<evidence type="ECO:0000256" key="6">
    <source>
        <dbReference type="ARBA" id="ARBA00022989"/>
    </source>
</evidence>
<dbReference type="InterPro" id="IPR003961">
    <property type="entry name" value="FN3_dom"/>
</dbReference>
<dbReference type="PROSITE" id="PS50853">
    <property type="entry name" value="FN3"/>
    <property type="match status" value="2"/>
</dbReference>
<dbReference type="InterPro" id="IPR003529">
    <property type="entry name" value="Hematopoietin_rcpt_Gp130_CS"/>
</dbReference>
<keyword evidence="9 14" id="KW-0675">Receptor</keyword>
<dbReference type="CDD" id="cd00063">
    <property type="entry name" value="FN3"/>
    <property type="match status" value="3"/>
</dbReference>
<organism evidence="14">
    <name type="scientific">Culex tarsalis</name>
    <name type="common">Encephalitis mosquito</name>
    <dbReference type="NCBI Taxonomy" id="7177"/>
    <lineage>
        <taxon>Eukaryota</taxon>
        <taxon>Metazoa</taxon>
        <taxon>Ecdysozoa</taxon>
        <taxon>Arthropoda</taxon>
        <taxon>Hexapoda</taxon>
        <taxon>Insecta</taxon>
        <taxon>Pterygota</taxon>
        <taxon>Neoptera</taxon>
        <taxon>Endopterygota</taxon>
        <taxon>Diptera</taxon>
        <taxon>Nematocera</taxon>
        <taxon>Culicoidea</taxon>
        <taxon>Culicidae</taxon>
        <taxon>Culicinae</taxon>
        <taxon>Culicini</taxon>
        <taxon>Culex</taxon>
        <taxon>Culex</taxon>
    </lineage>
</organism>
<protein>
    <submittedName>
        <fullName evidence="14">Putative cytokine receptor</fullName>
    </submittedName>
</protein>
<feature type="transmembrane region" description="Helical" evidence="11">
    <location>
        <begin position="911"/>
        <end position="934"/>
    </location>
</feature>
<sequence>MPDFVVQSTMQVYRASLISTLLLFCLVPVRCTEIGWISPTGNMNVLVHRPFSISCTLNRGNPLTKDYSSNDLWFYTNDEPVPSESIKIVNDTTIELHIQNATAGSYKYICKMNESTGIGMKSINVGYKPQNVLNFKCHSHNWQRMNCSFEQAYNPIATSYRLKFGFENSPGDFQCPLENKYNHKWECSRDMDNSYRQSQELYNFELEAINVLGNNTEKFVINHYDNMIPEAPSECMASNITSRSAFLHWSISYKLQTFKRDFVFQIKIVSSFDNKNWKPVDVSHVSRKLTNYSLPIESLEYADTRYDVRIRMRTATAADTEEMWSNYSSCLFNTLPRRPDNPPEVALGGFVINAYNDVFVYWKEIPKSKHNSATGFQYKPDIKRNELTSSPPPVVGRNGSTMIQYKNMTDGNYTFIILSSNSEGDSLKSSKMFIPSKEYRVAKPEIIKLLSDSGKYTLSWKAAPKHNARITSYTVFWCNSSSNSPNDCNGSINFDYVDGDKYSYELNNVSSTLNFAVAANVGELSSGMVWASCTATQKNDIGKLKTIWIPAMQSTYIDLEWKLECGDSAIVEGYSIIYCPINNLPREQTCKENETTRNTTGNTSYRIEGLKPYVTYKIQIAMFSKTRIGPRSDPLFNTTLEAAPSEPRDLVFSEVRNDSVTLHWKPPLHINGGKMNYEVWYNKSKIKVYTENYTSDQTYILRGLEPFMNYKIIVLAFTIGQSNASNSVDITTEIGTPGEIQQPGSEDSSDSKLSIVWQPPERRAGCLEYYELKIKTNTNSDDSETITRIQGTRCHLKRSICQLAGTDSNRIDKYEFSVRAVNVILSPHAPNYTVWNKLSCDKKYSYYADQIAQNPNQNNLPSDDIECELDDDEIANIDWTKIDKFATLLYSEWSKPLAHWCNNYGSENTKAIIFLTIIACSGIISLIICTYLSYKKMKQIKNIKVVLPDALNDIVISEKAEACKENGSYYGHDNYSEFAGKIQDDSHVPFTSSNRHGEKNINMLDDTASLSSAEDHLDNGVIGANEADFLSLSDDFKSQYSLPMDNPECAPEQTIIPKTSTDLPPNMNVDSMMKFSPSGYVTAPVSKPITNGYVQAPISKPPASNYVQPHMFTGNAGLTKTPIVTSTDERGISGYVTHKQLSDYGHRM</sequence>
<evidence type="ECO:0000256" key="9">
    <source>
        <dbReference type="ARBA" id="ARBA00023170"/>
    </source>
</evidence>
<keyword evidence="5" id="KW-0677">Repeat</keyword>
<keyword evidence="8" id="KW-1015">Disulfide bond</keyword>
<evidence type="ECO:0000256" key="11">
    <source>
        <dbReference type="SAM" id="Phobius"/>
    </source>
</evidence>
<dbReference type="SMART" id="SM00060">
    <property type="entry name" value="FN3"/>
    <property type="match status" value="4"/>
</dbReference>
<proteinExistence type="inferred from homology"/>
<comment type="subcellular location">
    <subcellularLocation>
        <location evidence="1">Membrane</location>
        <topology evidence="1">Single-pass type I membrane protein</topology>
    </subcellularLocation>
</comment>
<evidence type="ECO:0000256" key="4">
    <source>
        <dbReference type="ARBA" id="ARBA00022729"/>
    </source>
</evidence>
<keyword evidence="4 12" id="KW-0732">Signal</keyword>
<evidence type="ECO:0000256" key="12">
    <source>
        <dbReference type="SAM" id="SignalP"/>
    </source>
</evidence>
<dbReference type="EMBL" id="GFDL01006686">
    <property type="protein sequence ID" value="JAV28359.1"/>
    <property type="molecule type" value="Transcribed_RNA"/>
</dbReference>
<dbReference type="PANTHER" id="PTHR46957">
    <property type="entry name" value="CYTOKINE RECEPTOR"/>
    <property type="match status" value="1"/>
</dbReference>
<keyword evidence="3 11" id="KW-0812">Transmembrane</keyword>
<evidence type="ECO:0000256" key="7">
    <source>
        <dbReference type="ARBA" id="ARBA00023136"/>
    </source>
</evidence>
<dbReference type="PROSITE" id="PS01353">
    <property type="entry name" value="HEMATOPO_REC_L_F2"/>
    <property type="match status" value="1"/>
</dbReference>
<feature type="domain" description="Fibronectin type-III" evidence="13">
    <location>
        <begin position="646"/>
        <end position="735"/>
    </location>
</feature>
<comment type="similarity">
    <text evidence="2">Belongs to the type I cytokine receptor family. Type 2 subfamily.</text>
</comment>
<dbReference type="AlphaFoldDB" id="A0A1Q3FL97"/>
<name>A0A1Q3FL97_CULTA</name>